<evidence type="ECO:0000256" key="9">
    <source>
        <dbReference type="RuleBase" id="RU365073"/>
    </source>
</evidence>
<evidence type="ECO:0000256" key="5">
    <source>
        <dbReference type="ARBA" id="ARBA00022927"/>
    </source>
</evidence>
<sequence length="725" mass="83883">MMMAERENVPHNVHISDPDCAALGCRATWGFGNQLLVFAGKNSKQAVEDMPGGATRLLHEVQWDTDMHNPIARKLVNEAHNIFLKLQQHQKDKEGKKTDMVTFSREYRSVIKACTVHIKSELGSRQYTATPETKQQLRLQLAMFDIIELIWSLCEILFIEALPAGIVLTQLLDWLHVHFVEYDQMALDLLKDEVPEENPNFWKVVYSFVLQGRTNDAIHILSTRPAQRSPAFVTIVALLRDMPQLRSTQMVAEFEMRWRHWQEQCQQRLEDGEFASDKHMETICRMLVGEDEVFVEQQEVLGNWYCMLISRLLYQHPTFCIDAYGGHSHMQPADNIILAAIEFDIHHVIKESSTTFSNWWFVAHITDLLHHCDKLESQTLYFGATMREFLLLEYATSLMSHHRQYLELFIEHLPIETEKKAQKVLLRSVCKVMGMQALHIGRLGSALAWGLRSKDVNFASFLAEHFLNEYTESGHFSSLDLLDNLGPAMLLCSKLTFLGEYDRSRQVPGVPPVVYKYFVVTCCKYQEFPQLSISKYRGVPPVVYKYVCNPVVGKYREFPQSCMPGKYQEFPQLSISKYQEFPQLSISKYREFPQLSISKYQEFPQLSISKYREFHQLYAERQFRPAASLLLSLLTARIAPKKFWQVLLTDALPLLEVEEVIFSSQQTYELMHCLEELNIAAKLHPQPNQTALEDNVETEKLNLMKLALARNLARAIVHERSVQPV</sequence>
<evidence type="ECO:0000256" key="1">
    <source>
        <dbReference type="ARBA" id="ARBA00004567"/>
    </source>
</evidence>
<gene>
    <name evidence="10" type="ORF">NP493_851g01059</name>
</gene>
<comment type="caution">
    <text evidence="10">The sequence shown here is derived from an EMBL/GenBank/DDBJ whole genome shotgun (WGS) entry which is preliminary data.</text>
</comment>
<keyword evidence="6 9" id="KW-0811">Translocation</keyword>
<evidence type="ECO:0000256" key="2">
    <source>
        <dbReference type="ARBA" id="ARBA00005573"/>
    </source>
</evidence>
<comment type="subunit">
    <text evidence="9">Component of the nuclear pore complex (NPC).</text>
</comment>
<reference evidence="10" key="1">
    <citation type="journal article" date="2023" name="Mol. Biol. Evol.">
        <title>Third-Generation Sequencing Reveals the Adaptive Role of the Epigenome in Three Deep-Sea Polychaetes.</title>
        <authorList>
            <person name="Perez M."/>
            <person name="Aroh O."/>
            <person name="Sun Y."/>
            <person name="Lan Y."/>
            <person name="Juniper S.K."/>
            <person name="Young C.R."/>
            <person name="Angers B."/>
            <person name="Qian P.Y."/>
        </authorList>
    </citation>
    <scope>NUCLEOTIDE SEQUENCE</scope>
    <source>
        <strain evidence="10">R07B-5</strain>
    </source>
</reference>
<evidence type="ECO:0000256" key="7">
    <source>
        <dbReference type="ARBA" id="ARBA00023132"/>
    </source>
</evidence>
<name>A0AAD9KLV0_RIDPI</name>
<evidence type="ECO:0000313" key="11">
    <source>
        <dbReference type="Proteomes" id="UP001209878"/>
    </source>
</evidence>
<keyword evidence="8 9" id="KW-0539">Nucleus</keyword>
<dbReference type="PANTHER" id="PTHR13373">
    <property type="entry name" value="FROUNT PROTEIN-RELATED"/>
    <property type="match status" value="1"/>
</dbReference>
<protein>
    <recommendedName>
        <fullName evidence="9">Nuclear pore complex protein Nup85</fullName>
    </recommendedName>
</protein>
<dbReference type="AlphaFoldDB" id="A0AAD9KLV0"/>
<keyword evidence="3 9" id="KW-0813">Transport</keyword>
<evidence type="ECO:0000256" key="6">
    <source>
        <dbReference type="ARBA" id="ARBA00023010"/>
    </source>
</evidence>
<keyword evidence="9" id="KW-0472">Membrane</keyword>
<dbReference type="GO" id="GO:0006406">
    <property type="term" value="P:mRNA export from nucleus"/>
    <property type="evidence" value="ECO:0007669"/>
    <property type="project" value="TreeGrafter"/>
</dbReference>
<keyword evidence="7 9" id="KW-0906">Nuclear pore complex</keyword>
<dbReference type="GO" id="GO:0045893">
    <property type="term" value="P:positive regulation of DNA-templated transcription"/>
    <property type="evidence" value="ECO:0007669"/>
    <property type="project" value="TreeGrafter"/>
</dbReference>
<dbReference type="EMBL" id="JAODUO010000852">
    <property type="protein sequence ID" value="KAK2173727.1"/>
    <property type="molecule type" value="Genomic_DNA"/>
</dbReference>
<comment type="similarity">
    <text evidence="2 9">Belongs to the nucleoporin Nup85 family.</text>
</comment>
<evidence type="ECO:0000256" key="4">
    <source>
        <dbReference type="ARBA" id="ARBA00022816"/>
    </source>
</evidence>
<keyword evidence="11" id="KW-1185">Reference proteome</keyword>
<dbReference type="GO" id="GO:0017056">
    <property type="term" value="F:structural constituent of nuclear pore"/>
    <property type="evidence" value="ECO:0007669"/>
    <property type="project" value="TreeGrafter"/>
</dbReference>
<keyword evidence="4 9" id="KW-0509">mRNA transport</keyword>
<dbReference type="GO" id="GO:0006606">
    <property type="term" value="P:protein import into nucleus"/>
    <property type="evidence" value="ECO:0007669"/>
    <property type="project" value="TreeGrafter"/>
</dbReference>
<dbReference type="InterPro" id="IPR011502">
    <property type="entry name" value="Nucleoporin_Nup85"/>
</dbReference>
<comment type="subcellular location">
    <subcellularLocation>
        <location evidence="1 9">Nucleus</location>
        <location evidence="1 9">Nuclear pore complex</location>
    </subcellularLocation>
</comment>
<proteinExistence type="inferred from homology"/>
<organism evidence="10 11">
    <name type="scientific">Ridgeia piscesae</name>
    <name type="common">Tubeworm</name>
    <dbReference type="NCBI Taxonomy" id="27915"/>
    <lineage>
        <taxon>Eukaryota</taxon>
        <taxon>Metazoa</taxon>
        <taxon>Spiralia</taxon>
        <taxon>Lophotrochozoa</taxon>
        <taxon>Annelida</taxon>
        <taxon>Polychaeta</taxon>
        <taxon>Sedentaria</taxon>
        <taxon>Canalipalpata</taxon>
        <taxon>Sabellida</taxon>
        <taxon>Siboglinidae</taxon>
        <taxon>Ridgeia</taxon>
    </lineage>
</organism>
<dbReference type="Proteomes" id="UP001209878">
    <property type="component" value="Unassembled WGS sequence"/>
</dbReference>
<dbReference type="PANTHER" id="PTHR13373:SF21">
    <property type="entry name" value="NUCLEAR PORE COMPLEX PROTEIN NUP85"/>
    <property type="match status" value="1"/>
</dbReference>
<evidence type="ECO:0000313" key="10">
    <source>
        <dbReference type="EMBL" id="KAK2173727.1"/>
    </source>
</evidence>
<dbReference type="Pfam" id="PF07575">
    <property type="entry name" value="Nucleopor_Nup85"/>
    <property type="match status" value="2"/>
</dbReference>
<dbReference type="GO" id="GO:0031965">
    <property type="term" value="C:nuclear membrane"/>
    <property type="evidence" value="ECO:0007669"/>
    <property type="project" value="UniProtKB-UniRule"/>
</dbReference>
<evidence type="ECO:0000256" key="3">
    <source>
        <dbReference type="ARBA" id="ARBA00022448"/>
    </source>
</evidence>
<dbReference type="GO" id="GO:0031080">
    <property type="term" value="C:nuclear pore outer ring"/>
    <property type="evidence" value="ECO:0007669"/>
    <property type="project" value="TreeGrafter"/>
</dbReference>
<evidence type="ECO:0000256" key="8">
    <source>
        <dbReference type="ARBA" id="ARBA00023242"/>
    </source>
</evidence>
<keyword evidence="5 9" id="KW-0653">Protein transport</keyword>
<accession>A0AAD9KLV0</accession>
<comment type="function">
    <text evidence="9">Functions as a component of the nuclear pore complex (NPC).</text>
</comment>